<evidence type="ECO:0000313" key="2">
    <source>
        <dbReference type="Proteomes" id="UP000321258"/>
    </source>
</evidence>
<dbReference type="AlphaFoldDB" id="A0A512IVJ8"/>
<reference evidence="1 2" key="1">
    <citation type="submission" date="2019-07" db="EMBL/GenBank/DDBJ databases">
        <title>Whole genome shotgun sequence of Methylobacterium haplocladii NBRC 107714.</title>
        <authorList>
            <person name="Hosoyama A."/>
            <person name="Uohara A."/>
            <person name="Ohji S."/>
            <person name="Ichikawa N."/>
        </authorList>
    </citation>
    <scope>NUCLEOTIDE SEQUENCE [LARGE SCALE GENOMIC DNA]</scope>
    <source>
        <strain evidence="1 2">NBRC 107714</strain>
    </source>
</reference>
<dbReference type="Pfam" id="PF13565">
    <property type="entry name" value="HTH_32"/>
    <property type="match status" value="1"/>
</dbReference>
<name>A0A512IVJ8_9HYPH</name>
<dbReference type="EMBL" id="BJZT01000050">
    <property type="protein sequence ID" value="GEP01740.1"/>
    <property type="molecule type" value="Genomic_DNA"/>
</dbReference>
<dbReference type="Proteomes" id="UP000321258">
    <property type="component" value="Unassembled WGS sequence"/>
</dbReference>
<protein>
    <submittedName>
        <fullName evidence="1">Uncharacterized protein</fullName>
    </submittedName>
</protein>
<dbReference type="SUPFAM" id="SSF46689">
    <property type="entry name" value="Homeodomain-like"/>
    <property type="match status" value="1"/>
</dbReference>
<sequence length="119" mass="13463">MCFHQNARLTPSGRERLVRLARSGLAPKAVAETMGVCAKTVRKGMARFAAEGAAGLQDRPSRPHSLHRPIPAETQAAIVSLRRQRLTRQQIARKLRRVSWRLQLFRGWSHDEATRTVFP</sequence>
<dbReference type="InterPro" id="IPR009057">
    <property type="entry name" value="Homeodomain-like_sf"/>
</dbReference>
<proteinExistence type="predicted"/>
<organism evidence="1 2">
    <name type="scientific">Methylobacterium haplocladii</name>
    <dbReference type="NCBI Taxonomy" id="1176176"/>
    <lineage>
        <taxon>Bacteria</taxon>
        <taxon>Pseudomonadati</taxon>
        <taxon>Pseudomonadota</taxon>
        <taxon>Alphaproteobacteria</taxon>
        <taxon>Hyphomicrobiales</taxon>
        <taxon>Methylobacteriaceae</taxon>
        <taxon>Methylobacterium</taxon>
    </lineage>
</organism>
<evidence type="ECO:0000313" key="1">
    <source>
        <dbReference type="EMBL" id="GEP01740.1"/>
    </source>
</evidence>
<keyword evidence="2" id="KW-1185">Reference proteome</keyword>
<gene>
    <name evidence="1" type="ORF">MHA02_41270</name>
</gene>
<accession>A0A512IVJ8</accession>
<comment type="caution">
    <text evidence="1">The sequence shown here is derived from an EMBL/GenBank/DDBJ whole genome shotgun (WGS) entry which is preliminary data.</text>
</comment>